<reference evidence="1 2" key="1">
    <citation type="submission" date="2024-01" db="EMBL/GenBank/DDBJ databases">
        <title>A telomere-to-telomere, gap-free genome of sweet tea (Lithocarpus litseifolius).</title>
        <authorList>
            <person name="Zhou J."/>
        </authorList>
    </citation>
    <scope>NUCLEOTIDE SEQUENCE [LARGE SCALE GENOMIC DNA]</scope>
    <source>
        <strain evidence="1">Zhou-2022a</strain>
        <tissue evidence="1">Leaf</tissue>
    </source>
</reference>
<gene>
    <name evidence="1" type="ORF">SO802_017144</name>
</gene>
<evidence type="ECO:0000313" key="1">
    <source>
        <dbReference type="EMBL" id="KAL0003363.1"/>
    </source>
</evidence>
<sequence>MPTKEALVRRTIIEDRLCDRCHATYEAPLHALWLCKELDTVWERSAHCQARRETNFLNFKELLSWILTQTSEVELFAMIAWGIWNQHRAYGLSLN</sequence>
<accession>A0AAW2CYG4</accession>
<proteinExistence type="predicted"/>
<dbReference type="AlphaFoldDB" id="A0AAW2CYG4"/>
<evidence type="ECO:0008006" key="3">
    <source>
        <dbReference type="Google" id="ProtNLM"/>
    </source>
</evidence>
<comment type="caution">
    <text evidence="1">The sequence shown here is derived from an EMBL/GenBank/DDBJ whole genome shotgun (WGS) entry which is preliminary data.</text>
</comment>
<dbReference type="EMBL" id="JAZDWU010000005">
    <property type="protein sequence ID" value="KAL0003363.1"/>
    <property type="molecule type" value="Genomic_DNA"/>
</dbReference>
<organism evidence="1 2">
    <name type="scientific">Lithocarpus litseifolius</name>
    <dbReference type="NCBI Taxonomy" id="425828"/>
    <lineage>
        <taxon>Eukaryota</taxon>
        <taxon>Viridiplantae</taxon>
        <taxon>Streptophyta</taxon>
        <taxon>Embryophyta</taxon>
        <taxon>Tracheophyta</taxon>
        <taxon>Spermatophyta</taxon>
        <taxon>Magnoliopsida</taxon>
        <taxon>eudicotyledons</taxon>
        <taxon>Gunneridae</taxon>
        <taxon>Pentapetalae</taxon>
        <taxon>rosids</taxon>
        <taxon>fabids</taxon>
        <taxon>Fagales</taxon>
        <taxon>Fagaceae</taxon>
        <taxon>Lithocarpus</taxon>
    </lineage>
</organism>
<keyword evidence="2" id="KW-1185">Reference proteome</keyword>
<name>A0AAW2CYG4_9ROSI</name>
<evidence type="ECO:0000313" key="2">
    <source>
        <dbReference type="Proteomes" id="UP001459277"/>
    </source>
</evidence>
<protein>
    <recommendedName>
        <fullName evidence="3">Reverse transcriptase zinc-binding domain-containing protein</fullName>
    </recommendedName>
</protein>
<dbReference type="Proteomes" id="UP001459277">
    <property type="component" value="Unassembled WGS sequence"/>
</dbReference>